<dbReference type="InterPro" id="IPR013785">
    <property type="entry name" value="Aldolase_TIM"/>
</dbReference>
<keyword evidence="6" id="KW-0456">Lyase</keyword>
<dbReference type="PANTHER" id="PTHR39340">
    <property type="entry name" value="SULFOFRUCTOSEPHOSPHATE ALDOLASE"/>
    <property type="match status" value="1"/>
</dbReference>
<dbReference type="GO" id="GO:0019512">
    <property type="term" value="P:lactose catabolic process via tagatose-6-phosphate"/>
    <property type="evidence" value="ECO:0007669"/>
    <property type="project" value="InterPro"/>
</dbReference>
<dbReference type="GO" id="GO:0009024">
    <property type="term" value="F:tagatose-6-phosphate kinase activity"/>
    <property type="evidence" value="ECO:0007669"/>
    <property type="project" value="InterPro"/>
</dbReference>
<dbReference type="EC" id="4.1.2.40" evidence="4"/>
<evidence type="ECO:0000256" key="4">
    <source>
        <dbReference type="ARBA" id="ARBA00012905"/>
    </source>
</evidence>
<evidence type="ECO:0000256" key="2">
    <source>
        <dbReference type="ARBA" id="ARBA00005191"/>
    </source>
</evidence>
<dbReference type="EMBL" id="NRJG01000010">
    <property type="protein sequence ID" value="RIY40443.1"/>
    <property type="molecule type" value="Genomic_DNA"/>
</dbReference>
<dbReference type="GO" id="GO:0061595">
    <property type="term" value="F:6-deoxy-6-sulfofructose-1-phosphate aldolase activity"/>
    <property type="evidence" value="ECO:0007669"/>
    <property type="project" value="TreeGrafter"/>
</dbReference>
<dbReference type="NCBIfam" id="NF009498">
    <property type="entry name" value="PRK12858.1"/>
    <property type="match status" value="1"/>
</dbReference>
<gene>
    <name evidence="7" type="ORF">CKF58_00645</name>
</gene>
<dbReference type="OrthoDB" id="106309at2"/>
<dbReference type="GO" id="GO:1902777">
    <property type="term" value="P:6-sulfoquinovose(1-) catabolic process"/>
    <property type="evidence" value="ECO:0007669"/>
    <property type="project" value="TreeGrafter"/>
</dbReference>
<keyword evidence="8" id="KW-1185">Reference proteome</keyword>
<keyword evidence="5" id="KW-0423">Lactose metabolism</keyword>
<organism evidence="7 8">
    <name type="scientific">Psittacicella hinzii</name>
    <dbReference type="NCBI Taxonomy" id="2028575"/>
    <lineage>
        <taxon>Bacteria</taxon>
        <taxon>Pseudomonadati</taxon>
        <taxon>Pseudomonadota</taxon>
        <taxon>Gammaproteobacteria</taxon>
        <taxon>Pasteurellales</taxon>
        <taxon>Psittacicellaceae</taxon>
        <taxon>Psittacicella</taxon>
    </lineage>
</organism>
<dbReference type="InterPro" id="IPR050552">
    <property type="entry name" value="LacD_aldolase"/>
</dbReference>
<comment type="pathway">
    <text evidence="2">Carbohydrate metabolism; D-tagatose 6-phosphate degradation; D-glyceraldehyde 3-phosphate and glycerone phosphate from D-tagatose 6-phosphate: step 2/2.</text>
</comment>
<accession>A0A3A1YQ71</accession>
<dbReference type="GO" id="GO:2001059">
    <property type="term" value="P:D-tagatose 6-phosphate catabolic process"/>
    <property type="evidence" value="ECO:0007669"/>
    <property type="project" value="UniProtKB-UniPathway"/>
</dbReference>
<comment type="caution">
    <text evidence="7">The sequence shown here is derived from an EMBL/GenBank/DDBJ whole genome shotgun (WGS) entry which is preliminary data.</text>
</comment>
<dbReference type="UniPathway" id="UPA00704">
    <property type="reaction ID" value="UER00716"/>
</dbReference>
<dbReference type="Gene3D" id="3.20.20.70">
    <property type="entry name" value="Aldolase class I"/>
    <property type="match status" value="1"/>
</dbReference>
<dbReference type="PANTHER" id="PTHR39340:SF1">
    <property type="entry name" value="SULFOFRUCTOSEPHOSPHATE ALDOLASE"/>
    <property type="match status" value="1"/>
</dbReference>
<evidence type="ECO:0000256" key="3">
    <source>
        <dbReference type="ARBA" id="ARBA00008679"/>
    </source>
</evidence>
<dbReference type="Proteomes" id="UP000265916">
    <property type="component" value="Unassembled WGS sequence"/>
</dbReference>
<dbReference type="InterPro" id="IPR002915">
    <property type="entry name" value="DeoC/FbaB/LacD_aldolase"/>
</dbReference>
<name>A0A3A1YQ71_9GAMM</name>
<protein>
    <recommendedName>
        <fullName evidence="4">tagatose-bisphosphate aldolase</fullName>
        <ecNumber evidence="4">4.1.2.40</ecNumber>
    </recommendedName>
</protein>
<evidence type="ECO:0000256" key="5">
    <source>
        <dbReference type="ARBA" id="ARBA00022736"/>
    </source>
</evidence>
<dbReference type="SUPFAM" id="SSF51569">
    <property type="entry name" value="Aldolase"/>
    <property type="match status" value="1"/>
</dbReference>
<reference evidence="7 8" key="1">
    <citation type="submission" date="2017-08" db="EMBL/GenBank/DDBJ databases">
        <title>Reclassification of Bisgaard taxon 37 and 44.</title>
        <authorList>
            <person name="Christensen H."/>
        </authorList>
    </citation>
    <scope>NUCLEOTIDE SEQUENCE [LARGE SCALE GENOMIC DNA]</scope>
    <source>
        <strain evidence="7 8">111</strain>
    </source>
</reference>
<evidence type="ECO:0000256" key="1">
    <source>
        <dbReference type="ARBA" id="ARBA00000567"/>
    </source>
</evidence>
<dbReference type="HAMAP" id="MF_00734">
    <property type="entry name" value="LacD"/>
    <property type="match status" value="1"/>
</dbReference>
<evidence type="ECO:0000313" key="7">
    <source>
        <dbReference type="EMBL" id="RIY40443.1"/>
    </source>
</evidence>
<dbReference type="RefSeq" id="WP_119530063.1">
    <property type="nucleotide sequence ID" value="NZ_JBHSSP010000022.1"/>
</dbReference>
<dbReference type="Pfam" id="PF01791">
    <property type="entry name" value="DeoC"/>
    <property type="match status" value="1"/>
</dbReference>
<proteinExistence type="inferred from homology"/>
<sequence>MSHVEKKAQLVKLMTASGIINALAIDQRGALRRLIGDTTPVADLEHFKCLVSKELTPYSSSILLDPEIGIPGSKERDANCGLLMAYEKTGYDKTVKGRYPDLLDLFSVKRLKDLGSNGIKLLIYYDVDEGDEVNERKRAFVERVGAECCHANLPLFLEILTYDHTTDDKVEFAKVKPRKVIAAMQEFSNPVYEVDVLKVEVPVDMNLVEGFTKEGVTPVYTQAQAAEFFAQQSAATHLPFIFLSAGVSPELFRQTLAFAKEGGSTFNGVLCGRATWAGAAEEYAKSGSQGVVAWLRETGVQNITALNEVVEKYATPVDLDKLYSK</sequence>
<dbReference type="AlphaFoldDB" id="A0A3A1YQ71"/>
<evidence type="ECO:0000256" key="6">
    <source>
        <dbReference type="ARBA" id="ARBA00023239"/>
    </source>
</evidence>
<dbReference type="GO" id="GO:0009025">
    <property type="term" value="F:tagatose-bisphosphate aldolase activity"/>
    <property type="evidence" value="ECO:0007669"/>
    <property type="project" value="UniProtKB-EC"/>
</dbReference>
<dbReference type="SMART" id="SM01133">
    <property type="entry name" value="DeoC"/>
    <property type="match status" value="1"/>
</dbReference>
<evidence type="ECO:0000313" key="8">
    <source>
        <dbReference type="Proteomes" id="UP000265916"/>
    </source>
</evidence>
<comment type="catalytic activity">
    <reaction evidence="1">
        <text>D-tagatofuranose 1,6-bisphosphate = D-glyceraldehyde 3-phosphate + dihydroxyacetone phosphate</text>
        <dbReference type="Rhea" id="RHEA:22948"/>
        <dbReference type="ChEBI" id="CHEBI:57642"/>
        <dbReference type="ChEBI" id="CHEBI:58694"/>
        <dbReference type="ChEBI" id="CHEBI:59776"/>
        <dbReference type="EC" id="4.1.2.40"/>
    </reaction>
</comment>
<dbReference type="InterPro" id="IPR005927">
    <property type="entry name" value="Tag_1.6-dipho_adolase"/>
</dbReference>
<comment type="similarity">
    <text evidence="3">Belongs to the aldolase LacD family.</text>
</comment>